<feature type="domain" description="LysR substrate-binding" evidence="5">
    <location>
        <begin position="7"/>
        <end position="205"/>
    </location>
</feature>
<evidence type="ECO:0000259" key="5">
    <source>
        <dbReference type="Pfam" id="PF03466"/>
    </source>
</evidence>
<dbReference type="Pfam" id="PF03466">
    <property type="entry name" value="LysR_substrate"/>
    <property type="match status" value="1"/>
</dbReference>
<dbReference type="SUPFAM" id="SSF53850">
    <property type="entry name" value="Periplasmic binding protein-like II"/>
    <property type="match status" value="1"/>
</dbReference>
<keyword evidence="2" id="KW-0805">Transcription regulation</keyword>
<evidence type="ECO:0000256" key="4">
    <source>
        <dbReference type="ARBA" id="ARBA00023163"/>
    </source>
</evidence>
<dbReference type="InterPro" id="IPR005119">
    <property type="entry name" value="LysR_subst-bd"/>
</dbReference>
<dbReference type="Proteomes" id="UP000050580">
    <property type="component" value="Unassembled WGS sequence"/>
</dbReference>
<keyword evidence="4" id="KW-0804">Transcription</keyword>
<dbReference type="PATRIC" id="fig|1610491.3.peg.1729"/>
<name>A0A0U1PZD4_9BURK</name>
<reference evidence="6 7" key="1">
    <citation type="submission" date="2015-05" db="EMBL/GenBank/DDBJ databases">
        <title>Draft genome sequence of Lampropedia sp. CT6, isolated from the microbial mat of a hot water spring, located at Manikaran, India.</title>
        <authorList>
            <person name="Tripathi C."/>
            <person name="Rani P."/>
            <person name="Mahato N.K."/>
            <person name="Lal R."/>
        </authorList>
    </citation>
    <scope>NUCLEOTIDE SEQUENCE [LARGE SCALE GENOMIC DNA]</scope>
    <source>
        <strain evidence="6 7">CT6</strain>
    </source>
</reference>
<dbReference type="PANTHER" id="PTHR30346:SF0">
    <property type="entry name" value="HCA OPERON TRANSCRIPTIONAL ACTIVATOR HCAR"/>
    <property type="match status" value="1"/>
</dbReference>
<organism evidence="6 7">
    <name type="scientific">Lampropedia cohaerens</name>
    <dbReference type="NCBI Taxonomy" id="1610491"/>
    <lineage>
        <taxon>Bacteria</taxon>
        <taxon>Pseudomonadati</taxon>
        <taxon>Pseudomonadota</taxon>
        <taxon>Betaproteobacteria</taxon>
        <taxon>Burkholderiales</taxon>
        <taxon>Comamonadaceae</taxon>
        <taxon>Lampropedia</taxon>
    </lineage>
</organism>
<keyword evidence="7" id="KW-1185">Reference proteome</keyword>
<comment type="caution">
    <text evidence="6">The sequence shown here is derived from an EMBL/GenBank/DDBJ whole genome shotgun (WGS) entry which is preliminary data.</text>
</comment>
<dbReference type="Gene3D" id="3.40.190.10">
    <property type="entry name" value="Periplasmic binding protein-like II"/>
    <property type="match status" value="2"/>
</dbReference>
<dbReference type="RefSeq" id="WP_046741835.1">
    <property type="nucleotide sequence ID" value="NZ_LBNQ01000024.1"/>
</dbReference>
<evidence type="ECO:0000313" key="7">
    <source>
        <dbReference type="Proteomes" id="UP000050580"/>
    </source>
</evidence>
<dbReference type="STRING" id="1610491.AAV94_08145"/>
<sequence>MIAPDPLNIALSDCLAYPRLSVPMAEHRRRHPDNPIRLHEQRLEDQHRGLLAGAFEAGLCQSPAAPEGIDVRPVWQDALALAVSAHHPLLAFASVSLEQAADNPWIALDARDFVGYCGQIDTLLTAAGVFPLDVTTATSFGLMMTLVAAGYGVCLAPAARIEGHRALGVVQRPLQEGALTLTTYFLSRRNTDSTRLEQFFQALQASA</sequence>
<dbReference type="PANTHER" id="PTHR30346">
    <property type="entry name" value="TRANSCRIPTIONAL DUAL REGULATOR HCAR-RELATED"/>
    <property type="match status" value="1"/>
</dbReference>
<dbReference type="AlphaFoldDB" id="A0A0U1PZD4"/>
<evidence type="ECO:0000256" key="2">
    <source>
        <dbReference type="ARBA" id="ARBA00023015"/>
    </source>
</evidence>
<comment type="similarity">
    <text evidence="1">Belongs to the LysR transcriptional regulatory family.</text>
</comment>
<dbReference type="GO" id="GO:0003700">
    <property type="term" value="F:DNA-binding transcription factor activity"/>
    <property type="evidence" value="ECO:0007669"/>
    <property type="project" value="TreeGrafter"/>
</dbReference>
<dbReference type="GO" id="GO:0032993">
    <property type="term" value="C:protein-DNA complex"/>
    <property type="evidence" value="ECO:0007669"/>
    <property type="project" value="TreeGrafter"/>
</dbReference>
<protein>
    <submittedName>
        <fullName evidence="6">LysR family transcriptional regulator</fullName>
    </submittedName>
</protein>
<dbReference type="OrthoDB" id="646694at2"/>
<proteinExistence type="inferred from homology"/>
<keyword evidence="3" id="KW-0238">DNA-binding</keyword>
<gene>
    <name evidence="6" type="ORF">AAV94_08145</name>
</gene>
<evidence type="ECO:0000313" key="6">
    <source>
        <dbReference type="EMBL" id="KKW67879.1"/>
    </source>
</evidence>
<accession>A0A0U1PZD4</accession>
<evidence type="ECO:0000256" key="3">
    <source>
        <dbReference type="ARBA" id="ARBA00023125"/>
    </source>
</evidence>
<dbReference type="CDD" id="cd08414">
    <property type="entry name" value="PBP2_LTTR_aromatics_like"/>
    <property type="match status" value="1"/>
</dbReference>
<dbReference type="EMBL" id="LBNQ01000024">
    <property type="protein sequence ID" value="KKW67879.1"/>
    <property type="molecule type" value="Genomic_DNA"/>
</dbReference>
<dbReference type="GO" id="GO:0003677">
    <property type="term" value="F:DNA binding"/>
    <property type="evidence" value="ECO:0007669"/>
    <property type="project" value="UniProtKB-KW"/>
</dbReference>
<evidence type="ECO:0000256" key="1">
    <source>
        <dbReference type="ARBA" id="ARBA00009437"/>
    </source>
</evidence>